<proteinExistence type="predicted"/>
<reference evidence="3" key="1">
    <citation type="submission" date="2018-01" db="EMBL/GenBank/DDBJ databases">
        <title>An insight into the sialome of Amazonian anophelines.</title>
        <authorList>
            <person name="Ribeiro J.M."/>
            <person name="Scarpassa V."/>
            <person name="Calvo E."/>
        </authorList>
    </citation>
    <scope>NUCLEOTIDE SEQUENCE</scope>
</reference>
<dbReference type="AlphaFoldDB" id="A0A2M4D082"/>
<organism evidence="3">
    <name type="scientific">Anopheles darlingi</name>
    <name type="common">Mosquito</name>
    <dbReference type="NCBI Taxonomy" id="43151"/>
    <lineage>
        <taxon>Eukaryota</taxon>
        <taxon>Metazoa</taxon>
        <taxon>Ecdysozoa</taxon>
        <taxon>Arthropoda</taxon>
        <taxon>Hexapoda</taxon>
        <taxon>Insecta</taxon>
        <taxon>Pterygota</taxon>
        <taxon>Neoptera</taxon>
        <taxon>Endopterygota</taxon>
        <taxon>Diptera</taxon>
        <taxon>Nematocera</taxon>
        <taxon>Culicoidea</taxon>
        <taxon>Culicidae</taxon>
        <taxon>Anophelinae</taxon>
        <taxon>Anopheles</taxon>
    </lineage>
</organism>
<sequence length="109" mass="12388">MKGYNTSLGVRWSTIPLLLLLLLLVGTVVLGGAEGREAKGGYEAYRQRHQRQQMERQMQLRQHEEKNSEFVKGKSKSQEHCCNQTAPSKSDRGRRTRVEGARASFEVVN</sequence>
<protein>
    <submittedName>
        <fullName evidence="3">Putative secreted protein</fullName>
    </submittedName>
</protein>
<feature type="region of interest" description="Disordered" evidence="1">
    <location>
        <begin position="51"/>
        <end position="109"/>
    </location>
</feature>
<feature type="compositionally biased region" description="Basic and acidic residues" evidence="1">
    <location>
        <begin position="89"/>
        <end position="100"/>
    </location>
</feature>
<evidence type="ECO:0000256" key="2">
    <source>
        <dbReference type="SAM" id="SignalP"/>
    </source>
</evidence>
<name>A0A2M4D082_ANODA</name>
<evidence type="ECO:0000256" key="1">
    <source>
        <dbReference type="SAM" id="MobiDB-lite"/>
    </source>
</evidence>
<dbReference type="EMBL" id="GGFL01006795">
    <property type="protein sequence ID" value="MBW70973.1"/>
    <property type="molecule type" value="Transcribed_RNA"/>
</dbReference>
<feature type="compositionally biased region" description="Basic and acidic residues" evidence="1">
    <location>
        <begin position="61"/>
        <end position="79"/>
    </location>
</feature>
<evidence type="ECO:0000313" key="3">
    <source>
        <dbReference type="EMBL" id="MBW70973.1"/>
    </source>
</evidence>
<feature type="signal peptide" evidence="2">
    <location>
        <begin position="1"/>
        <end position="35"/>
    </location>
</feature>
<accession>A0A2M4D082</accession>
<feature type="chain" id="PRO_5014831153" evidence="2">
    <location>
        <begin position="36"/>
        <end position="109"/>
    </location>
</feature>
<keyword evidence="2" id="KW-0732">Signal</keyword>